<reference evidence="7 8" key="1">
    <citation type="submission" date="2020-07" db="EMBL/GenBank/DDBJ databases">
        <title>Sequencing the genomes of 1000 actinobacteria strains.</title>
        <authorList>
            <person name="Klenk H.-P."/>
        </authorList>
    </citation>
    <scope>NUCLEOTIDE SEQUENCE [LARGE SCALE GENOMIC DNA]</scope>
    <source>
        <strain evidence="7 8">DSM 18248</strain>
    </source>
</reference>
<feature type="transmembrane region" description="Helical" evidence="6">
    <location>
        <begin position="144"/>
        <end position="168"/>
    </location>
</feature>
<evidence type="ECO:0000256" key="3">
    <source>
        <dbReference type="ARBA" id="ARBA00022692"/>
    </source>
</evidence>
<dbReference type="CDD" id="cd15904">
    <property type="entry name" value="TSPO_MBR"/>
    <property type="match status" value="1"/>
</dbReference>
<dbReference type="PANTHER" id="PTHR10057:SF0">
    <property type="entry name" value="TRANSLOCATOR PROTEIN"/>
    <property type="match status" value="1"/>
</dbReference>
<dbReference type="InterPro" id="IPR038330">
    <property type="entry name" value="TspO/MBR-related_sf"/>
</dbReference>
<comment type="subcellular location">
    <subcellularLocation>
        <location evidence="1">Membrane</location>
        <topology evidence="1">Multi-pass membrane protein</topology>
    </subcellularLocation>
</comment>
<evidence type="ECO:0000256" key="1">
    <source>
        <dbReference type="ARBA" id="ARBA00004141"/>
    </source>
</evidence>
<dbReference type="GO" id="GO:0033013">
    <property type="term" value="P:tetrapyrrole metabolic process"/>
    <property type="evidence" value="ECO:0007669"/>
    <property type="project" value="UniProtKB-ARBA"/>
</dbReference>
<protein>
    <submittedName>
        <fullName evidence="7">Tryptophan-rich sensory protein</fullName>
    </submittedName>
</protein>
<dbReference type="InterPro" id="IPR004307">
    <property type="entry name" value="TspO_MBR"/>
</dbReference>
<sequence length="170" mass="18082">MSSTSTSARHRGTDRTSGPAAWWTLIPFLLAVALAAGLGGAASSSAGSEYESLDQPFFAPPSWLFGPVWTALYVAIGVAGWLAWRRTGVDAATGWWAGQLVLNAAWTPIFFGAGAYGWALVEIVALLAAVTVTITMFRARSGAAAWLMVPYLGWVAFATALNASIWWLNR</sequence>
<evidence type="ECO:0000313" key="8">
    <source>
        <dbReference type="Proteomes" id="UP000537326"/>
    </source>
</evidence>
<dbReference type="PANTHER" id="PTHR10057">
    <property type="entry name" value="PERIPHERAL-TYPE BENZODIAZEPINE RECEPTOR"/>
    <property type="match status" value="1"/>
</dbReference>
<evidence type="ECO:0000313" key="7">
    <source>
        <dbReference type="EMBL" id="NYI08595.1"/>
    </source>
</evidence>
<comment type="similarity">
    <text evidence="2">Belongs to the TspO/BZRP family.</text>
</comment>
<gene>
    <name evidence="7" type="ORF">BKA05_000110</name>
</gene>
<dbReference type="Proteomes" id="UP000537326">
    <property type="component" value="Unassembled WGS sequence"/>
</dbReference>
<evidence type="ECO:0000256" key="4">
    <source>
        <dbReference type="ARBA" id="ARBA00022989"/>
    </source>
</evidence>
<evidence type="ECO:0000256" key="5">
    <source>
        <dbReference type="ARBA" id="ARBA00023136"/>
    </source>
</evidence>
<evidence type="ECO:0000256" key="6">
    <source>
        <dbReference type="SAM" id="Phobius"/>
    </source>
</evidence>
<dbReference type="Pfam" id="PF03073">
    <property type="entry name" value="TspO_MBR"/>
    <property type="match status" value="1"/>
</dbReference>
<keyword evidence="3 6" id="KW-0812">Transmembrane</keyword>
<accession>A0A7Y9YAH0</accession>
<name>A0A7Y9YAH0_9ACTN</name>
<feature type="transmembrane region" description="Helical" evidence="6">
    <location>
        <begin position="62"/>
        <end position="84"/>
    </location>
</feature>
<evidence type="ECO:0000256" key="2">
    <source>
        <dbReference type="ARBA" id="ARBA00007524"/>
    </source>
</evidence>
<keyword evidence="8" id="KW-1185">Reference proteome</keyword>
<dbReference type="GO" id="GO:0016020">
    <property type="term" value="C:membrane"/>
    <property type="evidence" value="ECO:0007669"/>
    <property type="project" value="UniProtKB-SubCell"/>
</dbReference>
<dbReference type="AlphaFoldDB" id="A0A7Y9YAH0"/>
<dbReference type="PIRSF" id="PIRSF005859">
    <property type="entry name" value="PBR"/>
    <property type="match status" value="1"/>
</dbReference>
<comment type="caution">
    <text evidence="7">The sequence shown here is derived from an EMBL/GenBank/DDBJ whole genome shotgun (WGS) entry which is preliminary data.</text>
</comment>
<feature type="transmembrane region" description="Helical" evidence="6">
    <location>
        <begin position="20"/>
        <end position="42"/>
    </location>
</feature>
<dbReference type="Gene3D" id="1.20.1260.100">
    <property type="entry name" value="TspO/MBR protein"/>
    <property type="match status" value="1"/>
</dbReference>
<proteinExistence type="inferred from homology"/>
<organism evidence="7 8">
    <name type="scientific">Nocardioides marinus</name>
    <dbReference type="NCBI Taxonomy" id="374514"/>
    <lineage>
        <taxon>Bacteria</taxon>
        <taxon>Bacillati</taxon>
        <taxon>Actinomycetota</taxon>
        <taxon>Actinomycetes</taxon>
        <taxon>Propionibacteriales</taxon>
        <taxon>Nocardioidaceae</taxon>
        <taxon>Nocardioides</taxon>
    </lineage>
</organism>
<keyword evidence="5 6" id="KW-0472">Membrane</keyword>
<dbReference type="RefSeq" id="WP_179529688.1">
    <property type="nucleotide sequence ID" value="NZ_BAAAPP010000002.1"/>
</dbReference>
<feature type="transmembrane region" description="Helical" evidence="6">
    <location>
        <begin position="115"/>
        <end position="137"/>
    </location>
</feature>
<dbReference type="EMBL" id="JACBZI010000001">
    <property type="protein sequence ID" value="NYI08595.1"/>
    <property type="molecule type" value="Genomic_DNA"/>
</dbReference>
<dbReference type="FunFam" id="1.20.1260.100:FF:000001">
    <property type="entry name" value="translocator protein 2"/>
    <property type="match status" value="1"/>
</dbReference>
<keyword evidence="4 6" id="KW-1133">Transmembrane helix</keyword>